<accession>A0A6M2DJ85</accession>
<sequence>MLKLIRSNIWAQSNFSNFGSLYLCKNIHNQNTLPESSTDNFKLIYRLNCIRHLTVINKLKVLQGGVTALAIPTCALLYHLDIATMDILYMTASIGVTGCITLSIAGAFVTNFIGLIHVNAEKTIAKVAYLDFWGNRKNIEIPVTDIIPSSNAKSSYFVNYVERFSTKKKLKFFKAHASYNPEELEEILGVI</sequence>
<evidence type="ECO:0000313" key="10">
    <source>
        <dbReference type="EMBL" id="NOV45121.1"/>
    </source>
</evidence>
<comment type="similarity">
    <text evidence="2">Belongs to the TMEM186 family.</text>
</comment>
<evidence type="ECO:0000256" key="1">
    <source>
        <dbReference type="ARBA" id="ARBA00004448"/>
    </source>
</evidence>
<evidence type="ECO:0000256" key="8">
    <source>
        <dbReference type="ARBA" id="ARBA00023136"/>
    </source>
</evidence>
<reference evidence="10" key="1">
    <citation type="submission" date="2020-03" db="EMBL/GenBank/DDBJ databases">
        <title>Transcriptomic Profiling of the Digestive Tract of the Rat Flea, Xenopsylla cheopis, Following Blood Feeding and Infection with Yersinia pestis.</title>
        <authorList>
            <person name="Bland D.M."/>
            <person name="Martens C.A."/>
            <person name="Virtaneva K."/>
            <person name="Kanakabandi K."/>
            <person name="Long D."/>
            <person name="Rosenke R."/>
            <person name="Saturday G.A."/>
            <person name="Hoyt F.H."/>
            <person name="Bruno D.P."/>
            <person name="Ribeiro J.M.C."/>
            <person name="Hinnebusch J."/>
        </authorList>
    </citation>
    <scope>NUCLEOTIDE SEQUENCE</scope>
</reference>
<dbReference type="AlphaFoldDB" id="A0A6M2DJ85"/>
<organism evidence="10">
    <name type="scientific">Xenopsylla cheopis</name>
    <name type="common">Oriental rat flea</name>
    <name type="synonym">Pulex cheopis</name>
    <dbReference type="NCBI Taxonomy" id="163159"/>
    <lineage>
        <taxon>Eukaryota</taxon>
        <taxon>Metazoa</taxon>
        <taxon>Ecdysozoa</taxon>
        <taxon>Arthropoda</taxon>
        <taxon>Hexapoda</taxon>
        <taxon>Insecta</taxon>
        <taxon>Pterygota</taxon>
        <taxon>Neoptera</taxon>
        <taxon>Endopterygota</taxon>
        <taxon>Siphonaptera</taxon>
        <taxon>Pulicidae</taxon>
        <taxon>Xenopsyllinae</taxon>
        <taxon>Xenopsylla</taxon>
    </lineage>
</organism>
<keyword evidence="8 9" id="KW-0472">Membrane</keyword>
<evidence type="ECO:0000256" key="4">
    <source>
        <dbReference type="ARBA" id="ARBA00022692"/>
    </source>
</evidence>
<evidence type="ECO:0000256" key="3">
    <source>
        <dbReference type="ARBA" id="ARBA00014604"/>
    </source>
</evidence>
<comment type="subcellular location">
    <subcellularLocation>
        <location evidence="1">Mitochondrion inner membrane</location>
        <topology evidence="1">Multi-pass membrane protein</topology>
    </subcellularLocation>
</comment>
<keyword evidence="4 9" id="KW-0812">Transmembrane</keyword>
<feature type="transmembrane region" description="Helical" evidence="9">
    <location>
        <begin position="92"/>
        <end position="116"/>
    </location>
</feature>
<evidence type="ECO:0000256" key="6">
    <source>
        <dbReference type="ARBA" id="ARBA00022989"/>
    </source>
</evidence>
<evidence type="ECO:0000256" key="5">
    <source>
        <dbReference type="ARBA" id="ARBA00022792"/>
    </source>
</evidence>
<keyword evidence="6 9" id="KW-1133">Transmembrane helix</keyword>
<dbReference type="EMBL" id="GIIL01001395">
    <property type="protein sequence ID" value="NOV45121.1"/>
    <property type="molecule type" value="Transcribed_RNA"/>
</dbReference>
<keyword evidence="5" id="KW-0999">Mitochondrion inner membrane</keyword>
<dbReference type="InterPro" id="IPR026571">
    <property type="entry name" value="Tmem186"/>
</dbReference>
<dbReference type="GO" id="GO:0005743">
    <property type="term" value="C:mitochondrial inner membrane"/>
    <property type="evidence" value="ECO:0007669"/>
    <property type="project" value="UniProtKB-SubCell"/>
</dbReference>
<evidence type="ECO:0000256" key="9">
    <source>
        <dbReference type="SAM" id="Phobius"/>
    </source>
</evidence>
<proteinExistence type="inferred from homology"/>
<dbReference type="PANTHER" id="PTHR13603:SF1">
    <property type="entry name" value="TRANSMEMBRANE PROTEIN 186"/>
    <property type="match status" value="1"/>
</dbReference>
<protein>
    <recommendedName>
        <fullName evidence="3">Transmembrane protein 186</fullName>
    </recommendedName>
</protein>
<feature type="transmembrane region" description="Helical" evidence="9">
    <location>
        <begin position="61"/>
        <end position="80"/>
    </location>
</feature>
<dbReference type="PANTHER" id="PTHR13603">
    <property type="entry name" value="TRANSMEMBRANE PROTEIN 186"/>
    <property type="match status" value="1"/>
</dbReference>
<evidence type="ECO:0000256" key="2">
    <source>
        <dbReference type="ARBA" id="ARBA00007020"/>
    </source>
</evidence>
<evidence type="ECO:0000256" key="7">
    <source>
        <dbReference type="ARBA" id="ARBA00023128"/>
    </source>
</evidence>
<keyword evidence="7" id="KW-0496">Mitochondrion</keyword>
<name>A0A6M2DJ85_XENCH</name>